<dbReference type="SUPFAM" id="SSF46689">
    <property type="entry name" value="Homeodomain-like"/>
    <property type="match status" value="2"/>
</dbReference>
<dbReference type="GO" id="GO:0043565">
    <property type="term" value="F:sequence-specific DNA binding"/>
    <property type="evidence" value="ECO:0007669"/>
    <property type="project" value="InterPro"/>
</dbReference>
<proteinExistence type="predicted"/>
<dbReference type="Gene3D" id="1.10.10.60">
    <property type="entry name" value="Homeodomain-like"/>
    <property type="match status" value="2"/>
</dbReference>
<evidence type="ECO:0000313" key="6">
    <source>
        <dbReference type="Proteomes" id="UP000241346"/>
    </source>
</evidence>
<name>A0A2T3NDJ5_9GAMM</name>
<dbReference type="RefSeq" id="WP_107298806.1">
    <property type="nucleotide sequence ID" value="NZ_PYMB01000005.1"/>
</dbReference>
<dbReference type="AlphaFoldDB" id="A0A2T3NDJ5"/>
<evidence type="ECO:0000313" key="5">
    <source>
        <dbReference type="EMBL" id="PSW12316.1"/>
    </source>
</evidence>
<reference evidence="5 6" key="1">
    <citation type="submission" date="2018-03" db="EMBL/GenBank/DDBJ databases">
        <title>Whole genome sequencing of Histamine producing bacteria.</title>
        <authorList>
            <person name="Butler K."/>
        </authorList>
    </citation>
    <scope>NUCLEOTIDE SEQUENCE [LARGE SCALE GENOMIC DNA]</scope>
    <source>
        <strain evidence="5 6">DSM 19138</strain>
    </source>
</reference>
<evidence type="ECO:0000256" key="3">
    <source>
        <dbReference type="ARBA" id="ARBA00023163"/>
    </source>
</evidence>
<dbReference type="Pfam" id="PF12833">
    <property type="entry name" value="HTH_18"/>
    <property type="match status" value="1"/>
</dbReference>
<keyword evidence="3" id="KW-0804">Transcription</keyword>
<dbReference type="InterPro" id="IPR018062">
    <property type="entry name" value="HTH_AraC-typ_CS"/>
</dbReference>
<protein>
    <recommendedName>
        <fullName evidence="4">HTH araC/xylS-type domain-containing protein</fullName>
    </recommendedName>
</protein>
<dbReference type="EMBL" id="PYMB01000005">
    <property type="protein sequence ID" value="PSW12316.1"/>
    <property type="molecule type" value="Genomic_DNA"/>
</dbReference>
<evidence type="ECO:0000256" key="1">
    <source>
        <dbReference type="ARBA" id="ARBA00023015"/>
    </source>
</evidence>
<dbReference type="PROSITE" id="PS00041">
    <property type="entry name" value="HTH_ARAC_FAMILY_1"/>
    <property type="match status" value="1"/>
</dbReference>
<feature type="domain" description="HTH araC/xylS-type" evidence="4">
    <location>
        <begin position="295"/>
        <end position="393"/>
    </location>
</feature>
<evidence type="ECO:0000256" key="2">
    <source>
        <dbReference type="ARBA" id="ARBA00023125"/>
    </source>
</evidence>
<dbReference type="PROSITE" id="PS01124">
    <property type="entry name" value="HTH_ARAC_FAMILY_2"/>
    <property type="match status" value="1"/>
</dbReference>
<accession>A0A2T3NDJ5</accession>
<dbReference type="PRINTS" id="PR00032">
    <property type="entry name" value="HTHARAC"/>
</dbReference>
<keyword evidence="2" id="KW-0238">DNA-binding</keyword>
<dbReference type="PANTHER" id="PTHR43280">
    <property type="entry name" value="ARAC-FAMILY TRANSCRIPTIONAL REGULATOR"/>
    <property type="match status" value="1"/>
</dbReference>
<dbReference type="InterPro" id="IPR020449">
    <property type="entry name" value="Tscrpt_reg_AraC-type_HTH"/>
</dbReference>
<evidence type="ECO:0000259" key="4">
    <source>
        <dbReference type="PROSITE" id="PS01124"/>
    </source>
</evidence>
<dbReference type="SMART" id="SM00342">
    <property type="entry name" value="HTH_ARAC"/>
    <property type="match status" value="1"/>
</dbReference>
<dbReference type="Proteomes" id="UP000241346">
    <property type="component" value="Unassembled WGS sequence"/>
</dbReference>
<dbReference type="GO" id="GO:0003700">
    <property type="term" value="F:DNA-binding transcription factor activity"/>
    <property type="evidence" value="ECO:0007669"/>
    <property type="project" value="InterPro"/>
</dbReference>
<comment type="caution">
    <text evidence="5">The sequence shown here is derived from an EMBL/GenBank/DDBJ whole genome shotgun (WGS) entry which is preliminary data.</text>
</comment>
<gene>
    <name evidence="5" type="ORF">C9J01_14170</name>
</gene>
<dbReference type="PANTHER" id="PTHR43280:SF2">
    <property type="entry name" value="HTH-TYPE TRANSCRIPTIONAL REGULATOR EXSA"/>
    <property type="match status" value="1"/>
</dbReference>
<dbReference type="InterPro" id="IPR009057">
    <property type="entry name" value="Homeodomain-like_sf"/>
</dbReference>
<keyword evidence="1" id="KW-0805">Transcription regulation</keyword>
<organism evidence="5 6">
    <name type="scientific">Photobacterium rosenbergii</name>
    <dbReference type="NCBI Taxonomy" id="294936"/>
    <lineage>
        <taxon>Bacteria</taxon>
        <taxon>Pseudomonadati</taxon>
        <taxon>Pseudomonadota</taxon>
        <taxon>Gammaproteobacteria</taxon>
        <taxon>Vibrionales</taxon>
        <taxon>Vibrionaceae</taxon>
        <taxon>Photobacterium</taxon>
    </lineage>
</organism>
<dbReference type="InterPro" id="IPR018060">
    <property type="entry name" value="HTH_AraC"/>
</dbReference>
<sequence length="395" mass="44845">MDNLKQKADILHGLLYVEVRYATQGDGASAMVINSQPPMIRNEGYELINYIFTRPQGRQVLLLEGQFGSRYFGLHNQNKAVLVGPFCIQQTDYSLSMKEVFENSNLTTDQLDLLESYLLNRPIFEPQVMKHWAQVVGSLIVNDLVDLETQAEPKEKEVKPLPISESAVKFAENQEVINGYIQEKKILSAITHGDLETVEALMLNAFADEHIPNRVQHALHDLKYMAITMNSLSTRAAFNSGVNPQIVDFLSNRYVKAIERQDNLNDLKALIKGIPANYCQNVIRYSLNQYSTIVRRAITLIRLNIQSTLSLRDIASELNVTKEHLARQFRKETGLTVSRYTNQLKIEEALPFLGTEQGNIDNLAEQFGFCSAAYFRKVFKEVMGVTPGKYHARNK</sequence>
<dbReference type="OrthoDB" id="9803764at2"/>